<protein>
    <submittedName>
        <fullName evidence="1">Uncharacterized protein</fullName>
    </submittedName>
</protein>
<name>A0ABT3HM08_9FLAO</name>
<evidence type="ECO:0000313" key="2">
    <source>
        <dbReference type="Proteomes" id="UP001163719"/>
    </source>
</evidence>
<evidence type="ECO:0000313" key="1">
    <source>
        <dbReference type="EMBL" id="MCW3160663.1"/>
    </source>
</evidence>
<sequence length="160" mass="19016">MKIIKEFNNGGRLFYDKGNFDKWCIFYECEPREVKKFAPTDKFYFKHLLDSSKKYITVYDDLMDIFHKTTNEFDEKILHDIEFICQKYGEDALQIEITFIVVYCGMIAEEKKANTKLGKRIKMLGIHQLLKENFGIDEAADFSRGKGWRILDEECKKYGF</sequence>
<dbReference type="InterPro" id="IPR054273">
    <property type="entry name" value="DUF7004"/>
</dbReference>
<organism evidence="1 2">
    <name type="scientific">Chryseobacterium oryctis</name>
    <dbReference type="NCBI Taxonomy" id="2952618"/>
    <lineage>
        <taxon>Bacteria</taxon>
        <taxon>Pseudomonadati</taxon>
        <taxon>Bacteroidota</taxon>
        <taxon>Flavobacteriia</taxon>
        <taxon>Flavobacteriales</taxon>
        <taxon>Weeksellaceae</taxon>
        <taxon>Chryseobacterium group</taxon>
        <taxon>Chryseobacterium</taxon>
    </lineage>
</organism>
<proteinExistence type="predicted"/>
<dbReference type="RefSeq" id="WP_264742612.1">
    <property type="nucleotide sequence ID" value="NZ_JAPDHV010000002.1"/>
</dbReference>
<dbReference type="Proteomes" id="UP001163719">
    <property type="component" value="Unassembled WGS sequence"/>
</dbReference>
<keyword evidence="2" id="KW-1185">Reference proteome</keyword>
<accession>A0ABT3HM08</accession>
<reference evidence="1" key="1">
    <citation type="submission" date="2022-10" db="EMBL/GenBank/DDBJ databases">
        <title>Chryseobacterium babae sp. nov. isolated from the gut of the beetle Oryctes rhinoceros, and Chryseobacterium kimseyorum sp. nov., isolated from a stick insect rearing cage.</title>
        <authorList>
            <person name="Shelomi M."/>
            <person name="Han C.-J."/>
            <person name="Chen W.-M."/>
            <person name="Chen H.-K."/>
            <person name="Liaw S.-J."/>
            <person name="Muhle E."/>
            <person name="Clermont D."/>
        </authorList>
    </citation>
    <scope>NUCLEOTIDE SEQUENCE</scope>
    <source>
        <strain evidence="1">WLa1L2M3</strain>
    </source>
</reference>
<dbReference type="EMBL" id="JAPDHV010000002">
    <property type="protein sequence ID" value="MCW3160663.1"/>
    <property type="molecule type" value="Genomic_DNA"/>
</dbReference>
<gene>
    <name evidence="1" type="ORF">OH806_05205</name>
</gene>
<comment type="caution">
    <text evidence="1">The sequence shown here is derived from an EMBL/GenBank/DDBJ whole genome shotgun (WGS) entry which is preliminary data.</text>
</comment>
<dbReference type="Pfam" id="PF22539">
    <property type="entry name" value="DUF7004"/>
    <property type="match status" value="1"/>
</dbReference>